<keyword evidence="3" id="KW-1185">Reference proteome</keyword>
<reference evidence="2 3" key="1">
    <citation type="submission" date="2022-04" db="EMBL/GenBank/DDBJ databases">
        <title>Chromosome-level reference genomes for two strains of Caenorhabditis briggsae: an improved platform for comparative genomics.</title>
        <authorList>
            <person name="Stevens L."/>
            <person name="Andersen E."/>
        </authorList>
    </citation>
    <scope>NUCLEOTIDE SEQUENCE [LARGE SCALE GENOMIC DNA]</scope>
    <source>
        <strain evidence="2">VX34</strain>
        <tissue evidence="2">Whole-organism</tissue>
    </source>
</reference>
<gene>
    <name evidence="2" type="ORF">L5515_006145</name>
</gene>
<sequence>MFSFKASLLLLVILSVVVCDYQKSEVFKFPDALCDYTNDSVTFMKSSVFKFPNNHCDYTNEYKEGGDASSSGEQSNIKLVASADQMVETRRM</sequence>
<proteinExistence type="predicted"/>
<evidence type="ECO:0000313" key="3">
    <source>
        <dbReference type="Proteomes" id="UP000829354"/>
    </source>
</evidence>
<evidence type="ECO:0000313" key="2">
    <source>
        <dbReference type="EMBL" id="UMM32297.1"/>
    </source>
</evidence>
<feature type="chain" id="PRO_5041981004" evidence="1">
    <location>
        <begin position="20"/>
        <end position="92"/>
    </location>
</feature>
<dbReference type="Proteomes" id="UP000829354">
    <property type="component" value="Chromosome V"/>
</dbReference>
<dbReference type="AlphaFoldDB" id="A0AAE9EZV5"/>
<protein>
    <submittedName>
        <fullName evidence="2">Uncharacterized protein</fullName>
    </submittedName>
</protein>
<feature type="signal peptide" evidence="1">
    <location>
        <begin position="1"/>
        <end position="19"/>
    </location>
</feature>
<keyword evidence="1" id="KW-0732">Signal</keyword>
<organism evidence="2 3">
    <name type="scientific">Caenorhabditis briggsae</name>
    <dbReference type="NCBI Taxonomy" id="6238"/>
    <lineage>
        <taxon>Eukaryota</taxon>
        <taxon>Metazoa</taxon>
        <taxon>Ecdysozoa</taxon>
        <taxon>Nematoda</taxon>
        <taxon>Chromadorea</taxon>
        <taxon>Rhabditida</taxon>
        <taxon>Rhabditina</taxon>
        <taxon>Rhabditomorpha</taxon>
        <taxon>Rhabditoidea</taxon>
        <taxon>Rhabditidae</taxon>
        <taxon>Peloderinae</taxon>
        <taxon>Caenorhabditis</taxon>
    </lineage>
</organism>
<evidence type="ECO:0000256" key="1">
    <source>
        <dbReference type="SAM" id="SignalP"/>
    </source>
</evidence>
<name>A0AAE9EZV5_CAEBR</name>
<accession>A0AAE9EZV5</accession>
<dbReference type="EMBL" id="CP092624">
    <property type="protein sequence ID" value="UMM32297.1"/>
    <property type="molecule type" value="Genomic_DNA"/>
</dbReference>